<evidence type="ECO:0000313" key="2">
    <source>
        <dbReference type="Ensembl" id="ENSEBUP00000001281.1"/>
    </source>
</evidence>
<dbReference type="Proteomes" id="UP000694388">
    <property type="component" value="Unplaced"/>
</dbReference>
<feature type="domain" description="Calponin-homology (CH)" evidence="1">
    <location>
        <begin position="51"/>
        <end position="156"/>
    </location>
</feature>
<dbReference type="FunFam" id="1.10.418.10:FF:000059">
    <property type="entry name" value="RIKEN cDNA 6430531B16 gene"/>
    <property type="match status" value="1"/>
</dbReference>
<dbReference type="GO" id="GO:0008017">
    <property type="term" value="F:microtubule binding"/>
    <property type="evidence" value="ECO:0007669"/>
    <property type="project" value="TreeGrafter"/>
</dbReference>
<dbReference type="Pfam" id="PF06294">
    <property type="entry name" value="CH_2"/>
    <property type="match status" value="1"/>
</dbReference>
<organism evidence="2 3">
    <name type="scientific">Eptatretus burgeri</name>
    <name type="common">Inshore hagfish</name>
    <dbReference type="NCBI Taxonomy" id="7764"/>
    <lineage>
        <taxon>Eukaryota</taxon>
        <taxon>Metazoa</taxon>
        <taxon>Chordata</taxon>
        <taxon>Craniata</taxon>
        <taxon>Vertebrata</taxon>
        <taxon>Cyclostomata</taxon>
        <taxon>Myxini</taxon>
        <taxon>Myxiniformes</taxon>
        <taxon>Myxinidae</taxon>
        <taxon>Eptatretinae</taxon>
        <taxon>Eptatretus</taxon>
    </lineage>
</organism>
<sequence>TALQRHKTLTDSASPTRFIGWNKLARPQWKTPTEALRDRARKRPRWPPLGECDLHELFEWIDSVPLSRPKRSLRRDFSDGVLVAELVKYFCPQLVQMHNYVRANSAQQKLCNWMMLNRMVLSGLQLRVPEDMMHHIVACTSGAIEPFLNALRKRLIQSQSKDLQDIEYEKTTSDATDRDASSL</sequence>
<dbReference type="PANTHER" id="PTHR12509:SF9">
    <property type="entry name" value="SPERM FLAGELLAR PROTEIN 1 ISOFORM X1"/>
    <property type="match status" value="1"/>
</dbReference>
<dbReference type="Ensembl" id="ENSEBUT00000001603.1">
    <property type="protein sequence ID" value="ENSEBUP00000001281.1"/>
    <property type="gene ID" value="ENSEBUG00000001158.1"/>
</dbReference>
<reference evidence="2" key="1">
    <citation type="submission" date="2025-08" db="UniProtKB">
        <authorList>
            <consortium name="Ensembl"/>
        </authorList>
    </citation>
    <scope>IDENTIFICATION</scope>
</reference>
<evidence type="ECO:0000313" key="3">
    <source>
        <dbReference type="Proteomes" id="UP000694388"/>
    </source>
</evidence>
<protein>
    <submittedName>
        <fullName evidence="2">Sperm flagellar 1</fullName>
    </submittedName>
</protein>
<dbReference type="InterPro" id="IPR001715">
    <property type="entry name" value="CH_dom"/>
</dbReference>
<dbReference type="AlphaFoldDB" id="A0A8C4N4F5"/>
<dbReference type="SUPFAM" id="SSF47576">
    <property type="entry name" value="Calponin-homology domain, CH-domain"/>
    <property type="match status" value="1"/>
</dbReference>
<evidence type="ECO:0000259" key="1">
    <source>
        <dbReference type="PROSITE" id="PS50021"/>
    </source>
</evidence>
<dbReference type="PANTHER" id="PTHR12509">
    <property type="entry name" value="SPERMATOGENESIS-ASSOCIATED 4-RELATED"/>
    <property type="match status" value="1"/>
</dbReference>
<dbReference type="InterPro" id="IPR052111">
    <property type="entry name" value="Spermatogenesis_Ciliary_MAP"/>
</dbReference>
<dbReference type="InterPro" id="IPR036872">
    <property type="entry name" value="CH_dom_sf"/>
</dbReference>
<dbReference type="GeneTree" id="ENSGT00910000144159"/>
<dbReference type="GO" id="GO:0005930">
    <property type="term" value="C:axoneme"/>
    <property type="evidence" value="ECO:0007669"/>
    <property type="project" value="TreeGrafter"/>
</dbReference>
<name>A0A8C4N4F5_EPTBU</name>
<accession>A0A8C4N4F5</accession>
<reference evidence="2" key="2">
    <citation type="submission" date="2025-09" db="UniProtKB">
        <authorList>
            <consortium name="Ensembl"/>
        </authorList>
    </citation>
    <scope>IDENTIFICATION</scope>
</reference>
<dbReference type="InterPro" id="IPR010441">
    <property type="entry name" value="CH_2"/>
</dbReference>
<keyword evidence="3" id="KW-1185">Reference proteome</keyword>
<dbReference type="Gene3D" id="1.10.418.10">
    <property type="entry name" value="Calponin-like domain"/>
    <property type="match status" value="1"/>
</dbReference>
<proteinExistence type="predicted"/>
<dbReference type="GO" id="GO:0051493">
    <property type="term" value="P:regulation of cytoskeleton organization"/>
    <property type="evidence" value="ECO:0007669"/>
    <property type="project" value="TreeGrafter"/>
</dbReference>
<dbReference type="PROSITE" id="PS50021">
    <property type="entry name" value="CH"/>
    <property type="match status" value="1"/>
</dbReference>